<dbReference type="RefSeq" id="WP_321393438.1">
    <property type="nucleotide sequence ID" value="NZ_CP139487.1"/>
</dbReference>
<proteinExistence type="predicted"/>
<evidence type="ECO:0000256" key="1">
    <source>
        <dbReference type="SAM" id="Phobius"/>
    </source>
</evidence>
<feature type="transmembrane region" description="Helical" evidence="1">
    <location>
        <begin position="31"/>
        <end position="53"/>
    </location>
</feature>
<sequence>MYRSWKNLIIQNESELKDQARIKKLLSVGDWPAVLGFNLAGFVAVSTGLFMIGVAMEKEPGRMPLFAGAGAVLILGFLFFYFAQVLVKEVRLHPIRQYLKDPTGFEFIRGEIVACHYIPGGKGCVVAQIQGGKDLVGHEHFHPSIWTFASSETDTSRRPLPVPVYILHKKGLPGVMIGIEQNLVDSST</sequence>
<name>A0AAX4HML0_9BACT</name>
<protein>
    <submittedName>
        <fullName evidence="2">Uncharacterized protein</fullName>
    </submittedName>
</protein>
<gene>
    <name evidence="2" type="ORF">SOO65_17590</name>
</gene>
<keyword evidence="1" id="KW-1133">Transmembrane helix</keyword>
<accession>A0AAX4HML0</accession>
<organism evidence="2 3">
    <name type="scientific">Peredibacter starrii</name>
    <dbReference type="NCBI Taxonomy" id="28202"/>
    <lineage>
        <taxon>Bacteria</taxon>
        <taxon>Pseudomonadati</taxon>
        <taxon>Bdellovibrionota</taxon>
        <taxon>Bacteriovoracia</taxon>
        <taxon>Bacteriovoracales</taxon>
        <taxon>Bacteriovoracaceae</taxon>
        <taxon>Peredibacter</taxon>
    </lineage>
</organism>
<evidence type="ECO:0000313" key="3">
    <source>
        <dbReference type="Proteomes" id="UP001324634"/>
    </source>
</evidence>
<evidence type="ECO:0000313" key="2">
    <source>
        <dbReference type="EMBL" id="WPU64510.1"/>
    </source>
</evidence>
<keyword evidence="1" id="KW-0812">Transmembrane</keyword>
<keyword evidence="3" id="KW-1185">Reference proteome</keyword>
<dbReference type="AlphaFoldDB" id="A0AAX4HML0"/>
<keyword evidence="1" id="KW-0472">Membrane</keyword>
<dbReference type="KEGG" id="psti:SOO65_17590"/>
<reference evidence="2 3" key="1">
    <citation type="submission" date="2023-11" db="EMBL/GenBank/DDBJ databases">
        <title>Peredibacter starrii A3.12.</title>
        <authorList>
            <person name="Mitchell R.J."/>
        </authorList>
    </citation>
    <scope>NUCLEOTIDE SEQUENCE [LARGE SCALE GENOMIC DNA]</scope>
    <source>
        <strain evidence="2 3">A3.12</strain>
    </source>
</reference>
<dbReference type="EMBL" id="CP139487">
    <property type="protein sequence ID" value="WPU64510.1"/>
    <property type="molecule type" value="Genomic_DNA"/>
</dbReference>
<dbReference type="Proteomes" id="UP001324634">
    <property type="component" value="Chromosome"/>
</dbReference>
<feature type="transmembrane region" description="Helical" evidence="1">
    <location>
        <begin position="65"/>
        <end position="87"/>
    </location>
</feature>